<feature type="domain" description="FAD-binding FR-type" evidence="11">
    <location>
        <begin position="166"/>
        <end position="293"/>
    </location>
</feature>
<gene>
    <name evidence="12" type="ORF">IV203_007712</name>
</gene>
<keyword evidence="7 9" id="KW-0560">Oxidoreductase</keyword>
<keyword evidence="5 9" id="KW-0274">FAD</keyword>
<evidence type="ECO:0000256" key="8">
    <source>
        <dbReference type="ARBA" id="ARBA00047776"/>
    </source>
</evidence>
<reference evidence="12" key="1">
    <citation type="journal article" date="2021" name="Sci. Rep.">
        <title>Diploid genomic architecture of Nitzschia inconspicua, an elite biomass production diatom.</title>
        <authorList>
            <person name="Oliver A."/>
            <person name="Podell S."/>
            <person name="Pinowska A."/>
            <person name="Traller J.C."/>
            <person name="Smith S.R."/>
            <person name="McClure R."/>
            <person name="Beliaev A."/>
            <person name="Bohutskyi P."/>
            <person name="Hill E.A."/>
            <person name="Rabines A."/>
            <person name="Zheng H."/>
            <person name="Allen L.Z."/>
            <person name="Kuo A."/>
            <person name="Grigoriev I.V."/>
            <person name="Allen A.E."/>
            <person name="Hazlebeck D."/>
            <person name="Allen E.E."/>
        </authorList>
    </citation>
    <scope>NUCLEOTIDE SEQUENCE</scope>
    <source>
        <strain evidence="12">Hildebrandi</strain>
    </source>
</reference>
<evidence type="ECO:0000256" key="9">
    <source>
        <dbReference type="PIRNR" id="PIRNR000361"/>
    </source>
</evidence>
<feature type="signal peptide" evidence="10">
    <location>
        <begin position="1"/>
        <end position="23"/>
    </location>
</feature>
<dbReference type="InterPro" id="IPR017927">
    <property type="entry name" value="FAD-bd_FR_type"/>
</dbReference>
<evidence type="ECO:0000256" key="2">
    <source>
        <dbReference type="ARBA" id="ARBA00008312"/>
    </source>
</evidence>
<dbReference type="PIRSF" id="PIRSF000361">
    <property type="entry name" value="Frd-NADP+_RD"/>
    <property type="match status" value="1"/>
</dbReference>
<evidence type="ECO:0000256" key="10">
    <source>
        <dbReference type="SAM" id="SignalP"/>
    </source>
</evidence>
<feature type="chain" id="PRO_5039934764" description="ferredoxin--NADP(+) reductase" evidence="10">
    <location>
        <begin position="24"/>
        <end position="454"/>
    </location>
</feature>
<dbReference type="GO" id="GO:0004324">
    <property type="term" value="F:ferredoxin-NADP+ reductase activity"/>
    <property type="evidence" value="ECO:0007669"/>
    <property type="project" value="UniProtKB-EC"/>
</dbReference>
<dbReference type="AlphaFoldDB" id="A0A9K3KX71"/>
<dbReference type="EMBL" id="JAGRRH010000017">
    <property type="protein sequence ID" value="KAG7351664.1"/>
    <property type="molecule type" value="Genomic_DNA"/>
</dbReference>
<evidence type="ECO:0000313" key="13">
    <source>
        <dbReference type="Proteomes" id="UP000693970"/>
    </source>
</evidence>
<dbReference type="FunFam" id="3.40.50.80:FF:000008">
    <property type="entry name" value="Ferredoxin--NADP reductase, chloroplastic"/>
    <property type="match status" value="1"/>
</dbReference>
<comment type="cofactor">
    <cofactor evidence="1">
        <name>FAD</name>
        <dbReference type="ChEBI" id="CHEBI:57692"/>
    </cofactor>
</comment>
<evidence type="ECO:0000256" key="7">
    <source>
        <dbReference type="ARBA" id="ARBA00023002"/>
    </source>
</evidence>
<dbReference type="PROSITE" id="PS51384">
    <property type="entry name" value="FAD_FR"/>
    <property type="match status" value="1"/>
</dbReference>
<evidence type="ECO:0000256" key="1">
    <source>
        <dbReference type="ARBA" id="ARBA00001974"/>
    </source>
</evidence>
<comment type="catalytic activity">
    <reaction evidence="8">
        <text>2 reduced [2Fe-2S]-[ferredoxin] + NADP(+) + H(+) = 2 oxidized [2Fe-2S]-[ferredoxin] + NADPH</text>
        <dbReference type="Rhea" id="RHEA:20125"/>
        <dbReference type="Rhea" id="RHEA-COMP:10000"/>
        <dbReference type="Rhea" id="RHEA-COMP:10001"/>
        <dbReference type="ChEBI" id="CHEBI:15378"/>
        <dbReference type="ChEBI" id="CHEBI:33737"/>
        <dbReference type="ChEBI" id="CHEBI:33738"/>
        <dbReference type="ChEBI" id="CHEBI:57783"/>
        <dbReference type="ChEBI" id="CHEBI:58349"/>
        <dbReference type="EC" id="1.18.1.2"/>
    </reaction>
</comment>
<dbReference type="EC" id="1.18.1.2" evidence="3"/>
<name>A0A9K3KX71_9STRA</name>
<sequence length="454" mass="48818">MRSSSSSFASWTAIVSLFVVVVAASLSASFTVAFVNPVRISTSSLLSATRSSNKISSCLKAAPTNDRVVKAGAGLPVVPSGDCLLFDPAVEGMLGGDHSLQDRLQQGTSFVYLPATAPSTIGTSVSTTTTTAAATPPPNVNVIDAQAWLEQLDVNGSVPPPFAKANAPVQATVLGRAKLIDDTAPGDIQHVLLRLPNGFHYVEGQSLSVIPPGVDAKTGKKHKPRLYSIASTRYGDLLDGTTVSLCVRRAEYFDPLTGAVDPTKAGVCSNFLCDLQAGQVVDVAGPVGKTMVLPQDPTKDIIMVATGTGIAPFRAFLHRLFMEDTIARHQFQGTAWLILGVPTTGGLLYKPEFDAMVRISNKSNKNNLEIDYAISREMTNSVGEKLYVQHVLQQQADKLLERLENGAHIYFCGLKGMMPGILEALEQVAMSRRLDWTSTLKKYQQNNQWHVEVY</sequence>
<comment type="similarity">
    <text evidence="2">Belongs to the ferredoxin--NADP reductase type 1 family.</text>
</comment>
<proteinExistence type="inferred from homology"/>
<keyword evidence="10" id="KW-0732">Signal</keyword>
<evidence type="ECO:0000256" key="4">
    <source>
        <dbReference type="ARBA" id="ARBA00022630"/>
    </source>
</evidence>
<organism evidence="12 13">
    <name type="scientific">Nitzschia inconspicua</name>
    <dbReference type="NCBI Taxonomy" id="303405"/>
    <lineage>
        <taxon>Eukaryota</taxon>
        <taxon>Sar</taxon>
        <taxon>Stramenopiles</taxon>
        <taxon>Ochrophyta</taxon>
        <taxon>Bacillariophyta</taxon>
        <taxon>Bacillariophyceae</taxon>
        <taxon>Bacillariophycidae</taxon>
        <taxon>Bacillariales</taxon>
        <taxon>Bacillariaceae</taxon>
        <taxon>Nitzschia</taxon>
    </lineage>
</organism>
<dbReference type="Proteomes" id="UP000693970">
    <property type="component" value="Unassembled WGS sequence"/>
</dbReference>
<evidence type="ECO:0000256" key="3">
    <source>
        <dbReference type="ARBA" id="ARBA00013223"/>
    </source>
</evidence>
<dbReference type="Pfam" id="PF00175">
    <property type="entry name" value="NAD_binding_1"/>
    <property type="match status" value="1"/>
</dbReference>
<keyword evidence="13" id="KW-1185">Reference proteome</keyword>
<evidence type="ECO:0000256" key="5">
    <source>
        <dbReference type="ARBA" id="ARBA00022827"/>
    </source>
</evidence>
<evidence type="ECO:0000256" key="6">
    <source>
        <dbReference type="ARBA" id="ARBA00022857"/>
    </source>
</evidence>
<dbReference type="PANTHER" id="PTHR43314">
    <property type="match status" value="1"/>
</dbReference>
<keyword evidence="6 9" id="KW-0521">NADP</keyword>
<comment type="caution">
    <text evidence="12">The sequence shown here is derived from an EMBL/GenBank/DDBJ whole genome shotgun (WGS) entry which is preliminary data.</text>
</comment>
<dbReference type="OrthoDB" id="1688044at2759"/>
<accession>A0A9K3KX71</accession>
<keyword evidence="4 9" id="KW-0285">Flavoprotein</keyword>
<reference evidence="12" key="2">
    <citation type="submission" date="2021-04" db="EMBL/GenBank/DDBJ databases">
        <authorList>
            <person name="Podell S."/>
        </authorList>
    </citation>
    <scope>NUCLEOTIDE SEQUENCE</scope>
    <source>
        <strain evidence="12">Hildebrandi</strain>
    </source>
</reference>
<dbReference type="InterPro" id="IPR015701">
    <property type="entry name" value="FNR"/>
</dbReference>
<evidence type="ECO:0000259" key="11">
    <source>
        <dbReference type="PROSITE" id="PS51384"/>
    </source>
</evidence>
<dbReference type="InterPro" id="IPR001433">
    <property type="entry name" value="OxRdtase_FAD/NAD-bd"/>
</dbReference>
<protein>
    <recommendedName>
        <fullName evidence="3">ferredoxin--NADP(+) reductase</fullName>
        <ecNumber evidence="3">1.18.1.2</ecNumber>
    </recommendedName>
</protein>
<evidence type="ECO:0000313" key="12">
    <source>
        <dbReference type="EMBL" id="KAG7351664.1"/>
    </source>
</evidence>
<dbReference type="CDD" id="cd06208">
    <property type="entry name" value="CYPOR_like_FNR"/>
    <property type="match status" value="1"/>
</dbReference>